<evidence type="ECO:0000313" key="2">
    <source>
        <dbReference type="Proteomes" id="UP001609376"/>
    </source>
</evidence>
<name>A0ABW7LHF8_9RHOB</name>
<organism evidence="1 2">
    <name type="scientific">Paracoccus broussonetiae subsp. drimophilus</name>
    <dbReference type="NCBI Taxonomy" id="3373869"/>
    <lineage>
        <taxon>Bacteria</taxon>
        <taxon>Pseudomonadati</taxon>
        <taxon>Pseudomonadota</taxon>
        <taxon>Alphaproteobacteria</taxon>
        <taxon>Rhodobacterales</taxon>
        <taxon>Paracoccaceae</taxon>
        <taxon>Paracoccus</taxon>
        <taxon>Paracoccus broussonetiae</taxon>
    </lineage>
</organism>
<dbReference type="Proteomes" id="UP001609376">
    <property type="component" value="Unassembled WGS sequence"/>
</dbReference>
<keyword evidence="2" id="KW-1185">Reference proteome</keyword>
<dbReference type="InterPro" id="IPR036514">
    <property type="entry name" value="SGNH_hydro_sf"/>
</dbReference>
<dbReference type="Gene3D" id="3.40.50.1110">
    <property type="entry name" value="SGNH hydrolase"/>
    <property type="match status" value="1"/>
</dbReference>
<dbReference type="EMBL" id="JBIMPR010000003">
    <property type="protein sequence ID" value="MFH5773611.1"/>
    <property type="molecule type" value="Genomic_DNA"/>
</dbReference>
<dbReference type="RefSeq" id="WP_395132471.1">
    <property type="nucleotide sequence ID" value="NZ_JBIMPR010000003.1"/>
</dbReference>
<comment type="caution">
    <text evidence="1">The sequence shown here is derived from an EMBL/GenBank/DDBJ whole genome shotgun (WGS) entry which is preliminary data.</text>
</comment>
<gene>
    <name evidence="1" type="ORF">ACHFJ0_05115</name>
</gene>
<reference evidence="1 2" key="1">
    <citation type="submission" date="2024-10" db="EMBL/GenBank/DDBJ databases">
        <title>Paracoccus drimophilus sp. nov., a novel bacterium from corn roots in Hunan.</title>
        <authorList>
            <person name="Li X."/>
        </authorList>
    </citation>
    <scope>NUCLEOTIDE SEQUENCE [LARGE SCALE GENOMIC DNA]</scope>
    <source>
        <strain evidence="1 2">NGMCC 1.201697</strain>
    </source>
</reference>
<accession>A0ABW7LHF8</accession>
<evidence type="ECO:0000313" key="1">
    <source>
        <dbReference type="EMBL" id="MFH5773611.1"/>
    </source>
</evidence>
<protein>
    <recommendedName>
        <fullName evidence="3">Sialate O-acetylesterase domain-containing protein</fullName>
    </recommendedName>
</protein>
<evidence type="ECO:0008006" key="3">
    <source>
        <dbReference type="Google" id="ProtNLM"/>
    </source>
</evidence>
<proteinExistence type="predicted"/>
<sequence>MQIVIWGADENTVVVNIPLLNVPIDPASMEQVNEAVATAEAAKDSAVEAAAQADAAADAAGDSVTQFGRGRPRMRDFTPLAFGTDESVVMSAGPDRRVNAELSDDSAGLLGLVKQPGRQALRGTSPVMLDEDGGKWAGLADGRLDAVLSDEATEYIGLLTQPGRLPLRNAPAFVRRDGGVFGVWNGERLDASVAVTALSAASGSAGRWYLNTTAVLGIVGYGQSWMVSNGNNGSLDEFEVAVQVARVMTISDGRGVSGWNGITPTVEAVTAMTDGREQITQWQSIVGPMAHRHSYLAQRTGGDATVFTRSEARAGYSLAKLAPPDFSWYDSSITDRPYLNWLRAVQGFNDMATAQGQPFELAVIPFIQGQADKATPYATYKAHLIELTERMQADAMAITGQLRKPQILIYQCPSDMTDGQWELLQAQVDLCHERDDYTLCGAGWAEEQHDQTHFVSERCVCIGECYDIGFDAYLRGVPYSAPYIKRVVRTGTSIRFEIGGDYPVRNETGIVTKRFYLSDLTTPVPFFGFEYSGATITAATLDADGWGGTITLNADAPGRLWFAGHNGSRKLSPSDPDANESTNRATLIADVEIPAVYATERLTLGLASGFWDI</sequence>